<name>A0ABS3S5N8_9ACTN</name>
<feature type="domain" description="DUF397" evidence="1">
    <location>
        <begin position="3"/>
        <end position="57"/>
    </location>
</feature>
<evidence type="ECO:0000313" key="3">
    <source>
        <dbReference type="Proteomes" id="UP000680206"/>
    </source>
</evidence>
<comment type="caution">
    <text evidence="2">The sequence shown here is derived from an EMBL/GenBank/DDBJ whole genome shotgun (WGS) entry which is preliminary data.</text>
</comment>
<organism evidence="2 3">
    <name type="scientific">Actinomadura violacea</name>
    <dbReference type="NCBI Taxonomy" id="2819934"/>
    <lineage>
        <taxon>Bacteria</taxon>
        <taxon>Bacillati</taxon>
        <taxon>Actinomycetota</taxon>
        <taxon>Actinomycetes</taxon>
        <taxon>Streptosporangiales</taxon>
        <taxon>Thermomonosporaceae</taxon>
        <taxon>Actinomadura</taxon>
    </lineage>
</organism>
<proteinExistence type="predicted"/>
<dbReference type="InterPro" id="IPR007278">
    <property type="entry name" value="DUF397"/>
</dbReference>
<dbReference type="RefSeq" id="WP_208250801.1">
    <property type="nucleotide sequence ID" value="NZ_JAGEPF010000034.1"/>
</dbReference>
<reference evidence="2 3" key="1">
    <citation type="submission" date="2021-03" db="EMBL/GenBank/DDBJ databases">
        <title>Actinomadura violae sp. nov., isolated from lichen in Thailand.</title>
        <authorList>
            <person name="Kanchanasin P."/>
            <person name="Saeng-In P."/>
            <person name="Phongsopitanun W."/>
            <person name="Yuki M."/>
            <person name="Kudo T."/>
            <person name="Ohkuma M."/>
            <person name="Tanasupawat S."/>
        </authorList>
    </citation>
    <scope>NUCLEOTIDE SEQUENCE [LARGE SCALE GENOMIC DNA]</scope>
    <source>
        <strain evidence="2 3">LCR2-06</strain>
    </source>
</reference>
<evidence type="ECO:0000259" key="1">
    <source>
        <dbReference type="Pfam" id="PF04149"/>
    </source>
</evidence>
<accession>A0ABS3S5N8</accession>
<protein>
    <submittedName>
        <fullName evidence="2">DUF397 domain-containing protein</fullName>
    </submittedName>
</protein>
<keyword evidence="3" id="KW-1185">Reference proteome</keyword>
<sequence length="64" mass="6723">MKADWRKSSYSGNSTDEMCVEVAGLVGGVGIRDSKDPGGGRLTVGVDQFGVLLQRIKAGALDRP</sequence>
<gene>
    <name evidence="2" type="ORF">J4709_42840</name>
</gene>
<dbReference type="Pfam" id="PF04149">
    <property type="entry name" value="DUF397"/>
    <property type="match status" value="1"/>
</dbReference>
<dbReference type="Proteomes" id="UP000680206">
    <property type="component" value="Unassembled WGS sequence"/>
</dbReference>
<evidence type="ECO:0000313" key="2">
    <source>
        <dbReference type="EMBL" id="MBO2464329.1"/>
    </source>
</evidence>
<dbReference type="EMBL" id="JAGEPF010000034">
    <property type="protein sequence ID" value="MBO2464329.1"/>
    <property type="molecule type" value="Genomic_DNA"/>
</dbReference>